<dbReference type="EMBL" id="JAUTXU010000128">
    <property type="protein sequence ID" value="KAK3705596.1"/>
    <property type="molecule type" value="Genomic_DNA"/>
</dbReference>
<proteinExistence type="predicted"/>
<reference evidence="1" key="1">
    <citation type="submission" date="2023-07" db="EMBL/GenBank/DDBJ databases">
        <title>Black Yeasts Isolated from many extreme environments.</title>
        <authorList>
            <person name="Coleine C."/>
            <person name="Stajich J.E."/>
            <person name="Selbmann L."/>
        </authorList>
    </citation>
    <scope>NUCLEOTIDE SEQUENCE</scope>
    <source>
        <strain evidence="1">CCFEE 5714</strain>
    </source>
</reference>
<protein>
    <submittedName>
        <fullName evidence="1">Uncharacterized protein</fullName>
    </submittedName>
</protein>
<accession>A0ACC3MY61</accession>
<dbReference type="Proteomes" id="UP001281147">
    <property type="component" value="Unassembled WGS sequence"/>
</dbReference>
<sequence>MFSLTTLVPAALLMTSTLTLAAAVKHEKAFDFINKPNINSVACPQASGTIYEGPHGGRWGILCGWDTKARKYHWGPFYDLTFQQKKGKKNSDGNGETLPKQGNGPARGQGTKRSADEDGEAIYPRGDGRKPKHGHDPVRG</sequence>
<evidence type="ECO:0000313" key="1">
    <source>
        <dbReference type="EMBL" id="KAK3705596.1"/>
    </source>
</evidence>
<organism evidence="1 2">
    <name type="scientific">Vermiconidia calcicola</name>
    <dbReference type="NCBI Taxonomy" id="1690605"/>
    <lineage>
        <taxon>Eukaryota</taxon>
        <taxon>Fungi</taxon>
        <taxon>Dikarya</taxon>
        <taxon>Ascomycota</taxon>
        <taxon>Pezizomycotina</taxon>
        <taxon>Dothideomycetes</taxon>
        <taxon>Dothideomycetidae</taxon>
        <taxon>Mycosphaerellales</taxon>
        <taxon>Extremaceae</taxon>
        <taxon>Vermiconidia</taxon>
    </lineage>
</organism>
<comment type="caution">
    <text evidence="1">The sequence shown here is derived from an EMBL/GenBank/DDBJ whole genome shotgun (WGS) entry which is preliminary data.</text>
</comment>
<evidence type="ECO:0000313" key="2">
    <source>
        <dbReference type="Proteomes" id="UP001281147"/>
    </source>
</evidence>
<gene>
    <name evidence="1" type="ORF">LTR37_013204</name>
</gene>
<keyword evidence="2" id="KW-1185">Reference proteome</keyword>
<name>A0ACC3MY61_9PEZI</name>